<dbReference type="InterPro" id="IPR005025">
    <property type="entry name" value="FMN_Rdtase-like_dom"/>
</dbReference>
<dbReference type="PANTHER" id="PTHR30543">
    <property type="entry name" value="CHROMATE REDUCTASE"/>
    <property type="match status" value="1"/>
</dbReference>
<dbReference type="InterPro" id="IPR029039">
    <property type="entry name" value="Flavoprotein-like_sf"/>
</dbReference>
<dbReference type="PANTHER" id="PTHR30543:SF21">
    <property type="entry name" value="NAD(P)H-DEPENDENT FMN REDUCTASE LOT6"/>
    <property type="match status" value="1"/>
</dbReference>
<dbReference type="EMBL" id="JBHUEA010000015">
    <property type="protein sequence ID" value="MFD1722002.1"/>
    <property type="molecule type" value="Genomic_DNA"/>
</dbReference>
<dbReference type="Gene3D" id="3.40.50.360">
    <property type="match status" value="1"/>
</dbReference>
<protein>
    <submittedName>
        <fullName evidence="2">NADPH-dependent FMN reductase</fullName>
        <ecNumber evidence="2">1.-.-.-</ecNumber>
    </submittedName>
</protein>
<proteinExistence type="predicted"/>
<organism evidence="2 3">
    <name type="scientific">Amnibacterium endophyticum</name>
    <dbReference type="NCBI Taxonomy" id="2109337"/>
    <lineage>
        <taxon>Bacteria</taxon>
        <taxon>Bacillati</taxon>
        <taxon>Actinomycetota</taxon>
        <taxon>Actinomycetes</taxon>
        <taxon>Micrococcales</taxon>
        <taxon>Microbacteriaceae</taxon>
        <taxon>Amnibacterium</taxon>
    </lineage>
</organism>
<evidence type="ECO:0000313" key="3">
    <source>
        <dbReference type="Proteomes" id="UP001597347"/>
    </source>
</evidence>
<sequence length="194" mass="21207">MADLKIGVVLGSTRQGRLGEHVANWIMDRTADRDGADYELVDLRDYPMPFFDGVSPAYVPPSDPEVQRFAAKIAEFDGYVFITPEYNHSFSGVLKNALDSIYPEFNNKAAGFASYGSLSGARAVEQLRLVSSELQLAHVRTQLAFSIFTDFSGFGTPDVEFTPGPQHEVGAEGLFGQLEAWAGALRQVRQPVAA</sequence>
<accession>A0ABW4LG06</accession>
<gene>
    <name evidence="2" type="ORF">ACFSBI_10605</name>
</gene>
<dbReference type="Proteomes" id="UP001597347">
    <property type="component" value="Unassembled WGS sequence"/>
</dbReference>
<comment type="caution">
    <text evidence="2">The sequence shown here is derived from an EMBL/GenBank/DDBJ whole genome shotgun (WGS) entry which is preliminary data.</text>
</comment>
<name>A0ABW4LG06_9MICO</name>
<evidence type="ECO:0000313" key="2">
    <source>
        <dbReference type="EMBL" id="MFD1722002.1"/>
    </source>
</evidence>
<dbReference type="EC" id="1.-.-.-" evidence="2"/>
<keyword evidence="3" id="KW-1185">Reference proteome</keyword>
<reference evidence="3" key="1">
    <citation type="journal article" date="2019" name="Int. J. Syst. Evol. Microbiol.">
        <title>The Global Catalogue of Microorganisms (GCM) 10K type strain sequencing project: providing services to taxonomists for standard genome sequencing and annotation.</title>
        <authorList>
            <consortium name="The Broad Institute Genomics Platform"/>
            <consortium name="The Broad Institute Genome Sequencing Center for Infectious Disease"/>
            <person name="Wu L."/>
            <person name="Ma J."/>
        </authorList>
    </citation>
    <scope>NUCLEOTIDE SEQUENCE [LARGE SCALE GENOMIC DNA]</scope>
    <source>
        <strain evidence="3">CGMCC 1.12471</strain>
    </source>
</reference>
<dbReference type="SUPFAM" id="SSF52218">
    <property type="entry name" value="Flavoproteins"/>
    <property type="match status" value="1"/>
</dbReference>
<dbReference type="Pfam" id="PF03358">
    <property type="entry name" value="FMN_red"/>
    <property type="match status" value="1"/>
</dbReference>
<dbReference type="RefSeq" id="WP_377934736.1">
    <property type="nucleotide sequence ID" value="NZ_JBHUEA010000015.1"/>
</dbReference>
<dbReference type="GO" id="GO:0016491">
    <property type="term" value="F:oxidoreductase activity"/>
    <property type="evidence" value="ECO:0007669"/>
    <property type="project" value="UniProtKB-KW"/>
</dbReference>
<dbReference type="InterPro" id="IPR050712">
    <property type="entry name" value="NAD(P)H-dep_reductase"/>
</dbReference>
<evidence type="ECO:0000259" key="1">
    <source>
        <dbReference type="Pfam" id="PF03358"/>
    </source>
</evidence>
<keyword evidence="2" id="KW-0560">Oxidoreductase</keyword>
<feature type="domain" description="NADPH-dependent FMN reductase-like" evidence="1">
    <location>
        <begin position="5"/>
        <end position="149"/>
    </location>
</feature>